<sequence>MKIKHYIIGLCLSFGILVAEKAQGQELKPIFSEKRLSKDTSTAGIDGPYVYYRKHGEQQEIKAVTEKNGKIEVTTKLYEGKRKRAKKLKVQVDKNQYFSLRLKEKLTNESAVYPMPEKLIAISDIEGEFEAFRSFLIANGVMNKKYKWTFGKGHLVTVGDFFDRGLMVTQTLWLIYHLENQAEKAGGKVHFILGNHDLMNMNNDFRYVRKKYLANAELMNFPYIDFYKPYTELGRWLSTKNIVEKIGDYVFVHAGISKEVSDLNLSVQELNNNARRYYFENKKAQKLQDNVCSTIYKFGVSPMWYRGWGKQTITPEEAHEIMGRWNVGKFVIGHSLHSEVTYLMNKRVIDLDVQHAKGVIQGLLIEGNNEYKVDNKGEKTTIVENASIPEDDD</sequence>
<dbReference type="PANTHER" id="PTHR46546:SF4">
    <property type="entry name" value="SHEWANELLA-LIKE PROTEIN PHOSPHATASE 1"/>
    <property type="match status" value="1"/>
</dbReference>
<dbReference type="Pfam" id="PF00149">
    <property type="entry name" value="Metallophos"/>
    <property type="match status" value="1"/>
</dbReference>
<comment type="caution">
    <text evidence="2">The sequence shown here is derived from an EMBL/GenBank/DDBJ whole genome shotgun (WGS) entry which is preliminary data.</text>
</comment>
<dbReference type="SUPFAM" id="SSF56300">
    <property type="entry name" value="Metallo-dependent phosphatases"/>
    <property type="match status" value="1"/>
</dbReference>
<evidence type="ECO:0000313" key="3">
    <source>
        <dbReference type="Proteomes" id="UP000681610"/>
    </source>
</evidence>
<dbReference type="Gene3D" id="3.60.21.10">
    <property type="match status" value="1"/>
</dbReference>
<reference evidence="2 3" key="1">
    <citation type="submission" date="2021-03" db="EMBL/GenBank/DDBJ databases">
        <title>Isolation and description of Capnocytophaga bilenii sp. nov., a novel Capnocytophaga species, isolated from a gingivitis subject.</title>
        <authorList>
            <person name="Antezack A."/>
            <person name="Monnet-Corti V."/>
            <person name="La Scola B."/>
        </authorList>
    </citation>
    <scope>NUCLEOTIDE SEQUENCE [LARGE SCALE GENOMIC DNA]</scope>
    <source>
        <strain evidence="2 3">Marseille-Q4570</strain>
    </source>
</reference>
<feature type="domain" description="Calcineurin-like phosphoesterase" evidence="1">
    <location>
        <begin position="118"/>
        <end position="335"/>
    </location>
</feature>
<evidence type="ECO:0000313" key="2">
    <source>
        <dbReference type="EMBL" id="MBO1883178.1"/>
    </source>
</evidence>
<dbReference type="Proteomes" id="UP000681610">
    <property type="component" value="Unassembled WGS sequence"/>
</dbReference>
<gene>
    <name evidence="2" type="ORF">J4N46_01760</name>
</gene>
<proteinExistence type="predicted"/>
<organism evidence="2 3">
    <name type="scientific">Capnocytophaga bilenii</name>
    <dbReference type="NCBI Taxonomy" id="2819369"/>
    <lineage>
        <taxon>Bacteria</taxon>
        <taxon>Pseudomonadati</taxon>
        <taxon>Bacteroidota</taxon>
        <taxon>Flavobacteriia</taxon>
        <taxon>Flavobacteriales</taxon>
        <taxon>Flavobacteriaceae</taxon>
        <taxon>Capnocytophaga</taxon>
    </lineage>
</organism>
<keyword evidence="3" id="KW-1185">Reference proteome</keyword>
<evidence type="ECO:0000259" key="1">
    <source>
        <dbReference type="Pfam" id="PF00149"/>
    </source>
</evidence>
<dbReference type="PANTHER" id="PTHR46546">
    <property type="entry name" value="SHEWANELLA-LIKE PROTEIN PHOSPHATASE 1"/>
    <property type="match status" value="1"/>
</dbReference>
<dbReference type="InterPro" id="IPR029052">
    <property type="entry name" value="Metallo-depent_PP-like"/>
</dbReference>
<accession>A0ABS3PV25</accession>
<dbReference type="EMBL" id="JAGDYP010000001">
    <property type="protein sequence ID" value="MBO1883178.1"/>
    <property type="molecule type" value="Genomic_DNA"/>
</dbReference>
<protein>
    <submittedName>
        <fullName evidence="2">Metallophosphoesterase</fullName>
    </submittedName>
</protein>
<dbReference type="InterPro" id="IPR004843">
    <property type="entry name" value="Calcineurin-like_PHP"/>
</dbReference>
<name>A0ABS3PV25_9FLAO</name>
<dbReference type="RefSeq" id="WP_208057819.1">
    <property type="nucleotide sequence ID" value="NZ_JAGDYP010000001.1"/>
</dbReference>